<dbReference type="SUPFAM" id="SSF51206">
    <property type="entry name" value="cAMP-binding domain-like"/>
    <property type="match status" value="1"/>
</dbReference>
<evidence type="ECO:0000256" key="6">
    <source>
        <dbReference type="ARBA" id="ARBA00023149"/>
    </source>
</evidence>
<dbReference type="InterPro" id="IPR000595">
    <property type="entry name" value="cNMP-bd_dom"/>
</dbReference>
<dbReference type="InterPro" id="IPR036390">
    <property type="entry name" value="WH_DNA-bd_sf"/>
</dbReference>
<protein>
    <recommendedName>
        <fullName evidence="11">CRP-like cAMP-activated global transcriptional regulator</fullName>
    </recommendedName>
    <alternativeName>
        <fullName evidence="10">cAMP receptor protein</fullName>
    </alternativeName>
    <alternativeName>
        <fullName evidence="9">cAMP regulatory protein</fullName>
    </alternativeName>
</protein>
<dbReference type="Pfam" id="PF13545">
    <property type="entry name" value="HTH_Crp_2"/>
    <property type="match status" value="1"/>
</dbReference>
<accession>A0A9D2LDD6</accession>
<evidence type="ECO:0000313" key="14">
    <source>
        <dbReference type="EMBL" id="HJB10569.1"/>
    </source>
</evidence>
<keyword evidence="5" id="KW-0238">DNA-binding</keyword>
<dbReference type="PROSITE" id="PS51063">
    <property type="entry name" value="HTH_CRP_2"/>
    <property type="match status" value="1"/>
</dbReference>
<dbReference type="AlphaFoldDB" id="A0A9D2LDD6"/>
<dbReference type="GO" id="GO:0003677">
    <property type="term" value="F:DNA binding"/>
    <property type="evidence" value="ECO:0007669"/>
    <property type="project" value="UniProtKB-KW"/>
</dbReference>
<reference evidence="14" key="1">
    <citation type="journal article" date="2021" name="PeerJ">
        <title>Extensive microbial diversity within the chicken gut microbiome revealed by metagenomics and culture.</title>
        <authorList>
            <person name="Gilroy R."/>
            <person name="Ravi A."/>
            <person name="Getino M."/>
            <person name="Pursley I."/>
            <person name="Horton D.L."/>
            <person name="Alikhan N.F."/>
            <person name="Baker D."/>
            <person name="Gharbi K."/>
            <person name="Hall N."/>
            <person name="Watson M."/>
            <person name="Adriaenssens E.M."/>
            <person name="Foster-Nyarko E."/>
            <person name="Jarju S."/>
            <person name="Secka A."/>
            <person name="Antonio M."/>
            <person name="Oren A."/>
            <person name="Chaudhuri R.R."/>
            <person name="La Ragione R."/>
            <person name="Hildebrand F."/>
            <person name="Pallen M.J."/>
        </authorList>
    </citation>
    <scope>NUCLEOTIDE SEQUENCE</scope>
    <source>
        <strain evidence="14">ChiHjej13B12-24818</strain>
    </source>
</reference>
<dbReference type="SMART" id="SM00100">
    <property type="entry name" value="cNMP"/>
    <property type="match status" value="1"/>
</dbReference>
<dbReference type="PANTHER" id="PTHR24567:SF74">
    <property type="entry name" value="HTH-TYPE TRANSCRIPTIONAL REGULATOR ARCR"/>
    <property type="match status" value="1"/>
</dbReference>
<keyword evidence="2" id="KW-0116">cAMP-binding</keyword>
<dbReference type="InterPro" id="IPR050397">
    <property type="entry name" value="Env_Response_Regulators"/>
</dbReference>
<dbReference type="InterPro" id="IPR014710">
    <property type="entry name" value="RmlC-like_jellyroll"/>
</dbReference>
<dbReference type="Pfam" id="PF00027">
    <property type="entry name" value="cNMP_binding"/>
    <property type="match status" value="1"/>
</dbReference>
<evidence type="ECO:0000256" key="10">
    <source>
        <dbReference type="ARBA" id="ARBA00033082"/>
    </source>
</evidence>
<dbReference type="SMART" id="SM00419">
    <property type="entry name" value="HTH_CRP"/>
    <property type="match status" value="1"/>
</dbReference>
<evidence type="ECO:0000313" key="15">
    <source>
        <dbReference type="Proteomes" id="UP000823823"/>
    </source>
</evidence>
<evidence type="ECO:0000256" key="4">
    <source>
        <dbReference type="ARBA" id="ARBA00023015"/>
    </source>
</evidence>
<reference evidence="14" key="2">
    <citation type="submission" date="2021-04" db="EMBL/GenBank/DDBJ databases">
        <authorList>
            <person name="Gilroy R."/>
        </authorList>
    </citation>
    <scope>NUCLEOTIDE SEQUENCE</scope>
    <source>
        <strain evidence="14">ChiHjej13B12-24818</strain>
    </source>
</reference>
<dbReference type="CDD" id="cd00038">
    <property type="entry name" value="CAP_ED"/>
    <property type="match status" value="1"/>
</dbReference>
<dbReference type="SUPFAM" id="SSF46785">
    <property type="entry name" value="Winged helix' DNA-binding domain"/>
    <property type="match status" value="1"/>
</dbReference>
<dbReference type="GO" id="GO:0003700">
    <property type="term" value="F:DNA-binding transcription factor activity"/>
    <property type="evidence" value="ECO:0007669"/>
    <property type="project" value="UniProtKB-ARBA"/>
</dbReference>
<evidence type="ECO:0000256" key="11">
    <source>
        <dbReference type="ARBA" id="ARBA00068047"/>
    </source>
</evidence>
<organism evidence="14 15">
    <name type="scientific">Candidatus Brachybacterium merdavium</name>
    <dbReference type="NCBI Taxonomy" id="2838513"/>
    <lineage>
        <taxon>Bacteria</taxon>
        <taxon>Bacillati</taxon>
        <taxon>Actinomycetota</taxon>
        <taxon>Actinomycetes</taxon>
        <taxon>Micrococcales</taxon>
        <taxon>Dermabacteraceae</taxon>
        <taxon>Brachybacterium</taxon>
    </lineage>
</organism>
<dbReference type="Gene3D" id="1.10.10.10">
    <property type="entry name" value="Winged helix-like DNA-binding domain superfamily/Winged helix DNA-binding domain"/>
    <property type="match status" value="1"/>
</dbReference>
<dbReference type="PANTHER" id="PTHR24567">
    <property type="entry name" value="CRP FAMILY TRANSCRIPTIONAL REGULATORY PROTEIN"/>
    <property type="match status" value="1"/>
</dbReference>
<gene>
    <name evidence="14" type="ORF">H9786_08570</name>
</gene>
<dbReference type="InterPro" id="IPR012318">
    <property type="entry name" value="HTH_CRP"/>
</dbReference>
<keyword evidence="6" id="KW-0114">cAMP</keyword>
<evidence type="ECO:0000256" key="2">
    <source>
        <dbReference type="ARBA" id="ARBA00022566"/>
    </source>
</evidence>
<evidence type="ECO:0000256" key="3">
    <source>
        <dbReference type="ARBA" id="ARBA00022741"/>
    </source>
</evidence>
<evidence type="ECO:0000259" key="13">
    <source>
        <dbReference type="PROSITE" id="PS51063"/>
    </source>
</evidence>
<evidence type="ECO:0000256" key="8">
    <source>
        <dbReference type="ARBA" id="ARBA00023163"/>
    </source>
</evidence>
<dbReference type="InterPro" id="IPR036388">
    <property type="entry name" value="WH-like_DNA-bd_sf"/>
</dbReference>
<dbReference type="PROSITE" id="PS50042">
    <property type="entry name" value="CNMP_BINDING_3"/>
    <property type="match status" value="1"/>
</dbReference>
<dbReference type="FunFam" id="2.60.120.10:FF:000003">
    <property type="entry name" value="Crp/Fnr family transcriptional regulator"/>
    <property type="match status" value="1"/>
</dbReference>
<evidence type="ECO:0000256" key="9">
    <source>
        <dbReference type="ARBA" id="ARBA00029868"/>
    </source>
</evidence>
<feature type="domain" description="HTH crp-type" evidence="13">
    <location>
        <begin position="155"/>
        <end position="228"/>
    </location>
</feature>
<name>A0A9D2LDD6_9MICO</name>
<dbReference type="Gene3D" id="2.60.120.10">
    <property type="entry name" value="Jelly Rolls"/>
    <property type="match status" value="1"/>
</dbReference>
<evidence type="ECO:0000256" key="7">
    <source>
        <dbReference type="ARBA" id="ARBA00023159"/>
    </source>
</evidence>
<sequence length="235" mass="25475">MPGAPPSGGSVDENIVRSSPLFAALDEDGKQAVLASMKQEDYHRSAIIFREGDPGDRLFIIGSGKVKVGHASGDGRENLLAVLGPGETIGELALFDPAPRNATATVVAESTLYSLSQQDLYRVLAQRPEVGRHLLASLARRLRKTNESLADLVFADVPGRVAKNILDLAQRFGRQTDDGVMVAHGLTQEELAQLVGASRETVNKALADFASRGWIRLEARAVLLMDVERLRRRAR</sequence>
<dbReference type="GO" id="GO:0045893">
    <property type="term" value="P:positive regulation of DNA-templated transcription"/>
    <property type="evidence" value="ECO:0007669"/>
    <property type="project" value="UniProtKB-ARBA"/>
</dbReference>
<feature type="domain" description="Cyclic nucleotide-binding" evidence="12">
    <location>
        <begin position="21"/>
        <end position="141"/>
    </location>
</feature>
<dbReference type="InterPro" id="IPR018490">
    <property type="entry name" value="cNMP-bd_dom_sf"/>
</dbReference>
<evidence type="ECO:0000256" key="5">
    <source>
        <dbReference type="ARBA" id="ARBA00023125"/>
    </source>
</evidence>
<keyword evidence="4" id="KW-0805">Transcription regulation</keyword>
<dbReference type="GO" id="GO:0045892">
    <property type="term" value="P:negative regulation of DNA-templated transcription"/>
    <property type="evidence" value="ECO:0007669"/>
    <property type="project" value="UniProtKB-ARBA"/>
</dbReference>
<proteinExistence type="predicted"/>
<comment type="caution">
    <text evidence="14">The sequence shown here is derived from an EMBL/GenBank/DDBJ whole genome shotgun (WGS) entry which is preliminary data.</text>
</comment>
<dbReference type="EMBL" id="DWZH01000064">
    <property type="protein sequence ID" value="HJB10569.1"/>
    <property type="molecule type" value="Genomic_DNA"/>
</dbReference>
<keyword evidence="1" id="KW-0678">Repressor</keyword>
<dbReference type="FunFam" id="1.10.10.10:FF:000019">
    <property type="entry name" value="Crp/Fnr family transcriptional regulator"/>
    <property type="match status" value="1"/>
</dbReference>
<keyword evidence="8" id="KW-0804">Transcription</keyword>
<keyword evidence="7" id="KW-0010">Activator</keyword>
<evidence type="ECO:0000256" key="1">
    <source>
        <dbReference type="ARBA" id="ARBA00022491"/>
    </source>
</evidence>
<dbReference type="Proteomes" id="UP000823823">
    <property type="component" value="Unassembled WGS sequence"/>
</dbReference>
<keyword evidence="3" id="KW-0547">Nucleotide-binding</keyword>
<dbReference type="GO" id="GO:0030552">
    <property type="term" value="F:cAMP binding"/>
    <property type="evidence" value="ECO:0007669"/>
    <property type="project" value="UniProtKB-KW"/>
</dbReference>
<evidence type="ECO:0000259" key="12">
    <source>
        <dbReference type="PROSITE" id="PS50042"/>
    </source>
</evidence>
<dbReference type="GO" id="GO:0005829">
    <property type="term" value="C:cytosol"/>
    <property type="evidence" value="ECO:0007669"/>
    <property type="project" value="TreeGrafter"/>
</dbReference>